<dbReference type="Proteomes" id="UP000008963">
    <property type="component" value="Chromosome"/>
</dbReference>
<dbReference type="AlphaFoldDB" id="E1X3V2"/>
<evidence type="ECO:0000259" key="1">
    <source>
        <dbReference type="Pfam" id="PF00535"/>
    </source>
</evidence>
<dbReference type="InterPro" id="IPR050834">
    <property type="entry name" value="Glycosyltransf_2"/>
</dbReference>
<dbReference type="InterPro" id="IPR001173">
    <property type="entry name" value="Glyco_trans_2-like"/>
</dbReference>
<sequence>MAIVSIIIPTYNHAHLISRCLTSLISQSFSDWEAIVVNNFSSDNTIDVVNSFQDPRIKIINFNNNGVIGASRNKGLEEASGEYISFLDSDDFWKKDKLEICVLKLIDGADIVYHPMEIYTSKGESGEVKYSRKLSRPVFNDFMLHGNEIINSSVVIKSSIIKKAGGLSNSKKLFGVEDYDLWIRVSRVTEKFEFIDMCLGYYWVGEGNNSNPSPEYIERYKFLYSQYSAFVPSELTSKHKAFVQYEITRQAHKCGELQSSRVYFEIFYRLDTLKQKLKAFYFGLKLSLGF</sequence>
<dbReference type="HOGENOM" id="CLU_025996_0_5_7"/>
<dbReference type="CAZy" id="GT2">
    <property type="family name" value="Glycosyltransferase Family 2"/>
</dbReference>
<dbReference type="Pfam" id="PF00535">
    <property type="entry name" value="Glycos_transf_2"/>
    <property type="match status" value="1"/>
</dbReference>
<dbReference type="STRING" id="862908.BMS_0373"/>
<dbReference type="InterPro" id="IPR029044">
    <property type="entry name" value="Nucleotide-diphossugar_trans"/>
</dbReference>
<dbReference type="EMBL" id="FQ312005">
    <property type="protein sequence ID" value="CBW25292.1"/>
    <property type="molecule type" value="Genomic_DNA"/>
</dbReference>
<name>E1X3V2_HALMS</name>
<gene>
    <name evidence="2" type="ordered locus">BMS_0373</name>
</gene>
<dbReference type="PANTHER" id="PTHR43685">
    <property type="entry name" value="GLYCOSYLTRANSFERASE"/>
    <property type="match status" value="1"/>
</dbReference>
<protein>
    <submittedName>
        <fullName evidence="2">Glycosyltransferase protein</fullName>
    </submittedName>
</protein>
<dbReference type="KEGG" id="bmx:BMS_0373"/>
<reference evidence="3" key="1">
    <citation type="journal article" date="2013" name="ISME J.">
        <title>A small predatory core genome in the divergent marine Bacteriovorax marinus SJ and the terrestrial Bdellovibrio bacteriovorus.</title>
        <authorList>
            <person name="Crossman L.C."/>
            <person name="Chen H."/>
            <person name="Cerdeno-Tarraga A.M."/>
            <person name="Brooks K."/>
            <person name="Quail M.A."/>
            <person name="Pineiro S.A."/>
            <person name="Hobley L."/>
            <person name="Sockett R.E."/>
            <person name="Bentley S.D."/>
            <person name="Parkhill J."/>
            <person name="Williams H.N."/>
            <person name="Stine O.C."/>
        </authorList>
    </citation>
    <scope>NUCLEOTIDE SEQUENCE [LARGE SCALE GENOMIC DNA]</scope>
    <source>
        <strain evidence="3">ATCC BAA-682 / DSM 15412 / SJ</strain>
    </source>
</reference>
<dbReference type="OrthoDB" id="5291101at2"/>
<organism evidence="2 3">
    <name type="scientific">Halobacteriovorax marinus (strain ATCC BAA-682 / DSM 15412 / SJ)</name>
    <name type="common">Bacteriovorax marinus</name>
    <dbReference type="NCBI Taxonomy" id="862908"/>
    <lineage>
        <taxon>Bacteria</taxon>
        <taxon>Pseudomonadati</taxon>
        <taxon>Bdellovibrionota</taxon>
        <taxon>Bacteriovoracia</taxon>
        <taxon>Bacteriovoracales</taxon>
        <taxon>Halobacteriovoraceae</taxon>
        <taxon>Halobacteriovorax</taxon>
    </lineage>
</organism>
<proteinExistence type="predicted"/>
<keyword evidence="3" id="KW-1185">Reference proteome</keyword>
<dbReference type="PATRIC" id="fig|862908.3.peg.357"/>
<dbReference type="Gene3D" id="3.90.550.10">
    <property type="entry name" value="Spore Coat Polysaccharide Biosynthesis Protein SpsA, Chain A"/>
    <property type="match status" value="1"/>
</dbReference>
<evidence type="ECO:0000313" key="2">
    <source>
        <dbReference type="EMBL" id="CBW25292.1"/>
    </source>
</evidence>
<dbReference type="PANTHER" id="PTHR43685:SF2">
    <property type="entry name" value="GLYCOSYLTRANSFERASE 2-LIKE DOMAIN-CONTAINING PROTEIN"/>
    <property type="match status" value="1"/>
</dbReference>
<feature type="domain" description="Glycosyltransferase 2-like" evidence="1">
    <location>
        <begin position="5"/>
        <end position="123"/>
    </location>
</feature>
<accession>E1X3V2</accession>
<evidence type="ECO:0000313" key="3">
    <source>
        <dbReference type="Proteomes" id="UP000008963"/>
    </source>
</evidence>
<dbReference type="RefSeq" id="WP_014243080.1">
    <property type="nucleotide sequence ID" value="NC_016620.1"/>
</dbReference>
<dbReference type="eggNOG" id="COG1215">
    <property type="taxonomic scope" value="Bacteria"/>
</dbReference>
<dbReference type="SUPFAM" id="SSF53448">
    <property type="entry name" value="Nucleotide-diphospho-sugar transferases"/>
    <property type="match status" value="1"/>
</dbReference>